<evidence type="ECO:0000313" key="1">
    <source>
        <dbReference type="Proteomes" id="UP000085678"/>
    </source>
</evidence>
<dbReference type="PANTHER" id="PTHR33050">
    <property type="entry name" value="REVERSE TRANSCRIPTASE DOMAIN-CONTAINING PROTEIN"/>
    <property type="match status" value="1"/>
</dbReference>
<gene>
    <name evidence="2" type="primary">LOC106161058</name>
</gene>
<organism evidence="1 2">
    <name type="scientific">Lingula anatina</name>
    <name type="common">Brachiopod</name>
    <name type="synonym">Lingula unguis</name>
    <dbReference type="NCBI Taxonomy" id="7574"/>
    <lineage>
        <taxon>Eukaryota</taxon>
        <taxon>Metazoa</taxon>
        <taxon>Spiralia</taxon>
        <taxon>Lophotrochozoa</taxon>
        <taxon>Brachiopoda</taxon>
        <taxon>Linguliformea</taxon>
        <taxon>Lingulata</taxon>
        <taxon>Lingulida</taxon>
        <taxon>Linguloidea</taxon>
        <taxon>Lingulidae</taxon>
        <taxon>Lingula</taxon>
    </lineage>
</organism>
<dbReference type="CDD" id="cd09275">
    <property type="entry name" value="RNase_HI_RT_DIRS1"/>
    <property type="match status" value="1"/>
</dbReference>
<keyword evidence="1" id="KW-1185">Reference proteome</keyword>
<dbReference type="SUPFAM" id="SSF53098">
    <property type="entry name" value="Ribonuclease H-like"/>
    <property type="match status" value="1"/>
</dbReference>
<dbReference type="GeneID" id="106161058"/>
<proteinExistence type="predicted"/>
<dbReference type="OrthoDB" id="6140514at2759"/>
<dbReference type="RefSeq" id="XP_013393362.1">
    <property type="nucleotide sequence ID" value="XM_013537908.1"/>
</dbReference>
<dbReference type="KEGG" id="lak:106161058"/>
<evidence type="ECO:0000313" key="2">
    <source>
        <dbReference type="RefSeq" id="XP_013393362.1"/>
    </source>
</evidence>
<dbReference type="InterPro" id="IPR052055">
    <property type="entry name" value="Hepadnavirus_pol/RT"/>
</dbReference>
<dbReference type="AlphaFoldDB" id="A0A1S3I519"/>
<protein>
    <submittedName>
        <fullName evidence="2">Uncharacterized protein LOC106161058</fullName>
    </submittedName>
</protein>
<accession>A0A1S3I519</accession>
<sequence length="390" mass="44464">MVSSFPAIPHGPLYYRQVENDKIKALKLSCGNFDSCMNLSQTSMNDLLWWIAHVESAETRLIRSDPEFELYTDSSGQAWGAHRKDTDIKAGGPWTASESSQHINVLEIKACLFGLQALCNECRDIHIRLLVDNTTAVTYVKNMGGSHSLQCNEVARDIWQWAINRNIWLTVAHVPGVANVIADRESRKKYQSETEWMLNPIVFRKLASEFTFTADIDLFASRLNKQIDKFVSWNPEPECVGVDAFTMNWRHLNGYIFCPFSVIPRVLQQMSSQQAEALVILPNWPTQPWFPTAMRMLVDKPRLINKHRCLLTLPTQPNKVHPLWDRLELMACHLSGITTKQKAFRKTLLQSYVNHGQMAQSSNTEHISTGGSSFAMNGILIPTIRIFQKF</sequence>
<dbReference type="PANTHER" id="PTHR33050:SF7">
    <property type="entry name" value="RIBONUCLEASE H"/>
    <property type="match status" value="1"/>
</dbReference>
<dbReference type="Proteomes" id="UP000085678">
    <property type="component" value="Unplaced"/>
</dbReference>
<name>A0A1S3I519_LINAN</name>
<dbReference type="InParanoid" id="A0A1S3I519"/>
<dbReference type="InterPro" id="IPR012337">
    <property type="entry name" value="RNaseH-like_sf"/>
</dbReference>
<reference evidence="2" key="1">
    <citation type="submission" date="2025-08" db="UniProtKB">
        <authorList>
            <consortium name="RefSeq"/>
        </authorList>
    </citation>
    <scope>IDENTIFICATION</scope>
    <source>
        <tissue evidence="2">Gonads</tissue>
    </source>
</reference>